<protein>
    <recommendedName>
        <fullName evidence="3">Phage tail tube protein</fullName>
    </recommendedName>
</protein>
<name>A0A1M7EAV5_9FLAO</name>
<dbReference type="Proteomes" id="UP000184121">
    <property type="component" value="Unassembled WGS sequence"/>
</dbReference>
<reference evidence="2" key="1">
    <citation type="submission" date="2016-11" db="EMBL/GenBank/DDBJ databases">
        <authorList>
            <person name="Varghese N."/>
            <person name="Submissions S."/>
        </authorList>
    </citation>
    <scope>NUCLEOTIDE SEQUENCE [LARGE SCALE GENOMIC DNA]</scope>
    <source>
        <strain evidence="2">DSM 1811</strain>
    </source>
</reference>
<evidence type="ECO:0000313" key="2">
    <source>
        <dbReference type="Proteomes" id="UP000184121"/>
    </source>
</evidence>
<evidence type="ECO:0008006" key="3">
    <source>
        <dbReference type="Google" id="ProtNLM"/>
    </source>
</evidence>
<dbReference type="GO" id="GO:0033104">
    <property type="term" value="C:type VI protein secretion system complex"/>
    <property type="evidence" value="ECO:0007669"/>
    <property type="project" value="InterPro"/>
</dbReference>
<dbReference type="STRING" id="29534.SAMN05444366_1929"/>
<dbReference type="OrthoDB" id="955509at2"/>
<dbReference type="RefSeq" id="WP_072971363.1">
    <property type="nucleotide sequence ID" value="NZ_FRBY01000002.1"/>
</dbReference>
<dbReference type="InterPro" id="IPR041408">
    <property type="entry name" value="Hcp_Tssd"/>
</dbReference>
<dbReference type="EMBL" id="FRBY01000002">
    <property type="protein sequence ID" value="SHL88883.1"/>
    <property type="molecule type" value="Genomic_DNA"/>
</dbReference>
<organism evidence="1 2">
    <name type="scientific">Flavobacterium saccharophilum</name>
    <dbReference type="NCBI Taxonomy" id="29534"/>
    <lineage>
        <taxon>Bacteria</taxon>
        <taxon>Pseudomonadati</taxon>
        <taxon>Bacteroidota</taxon>
        <taxon>Flavobacteriia</taxon>
        <taxon>Flavobacteriales</taxon>
        <taxon>Flavobacteriaceae</taxon>
        <taxon>Flavobacterium</taxon>
    </lineage>
</organism>
<evidence type="ECO:0000313" key="1">
    <source>
        <dbReference type="EMBL" id="SHL88883.1"/>
    </source>
</evidence>
<gene>
    <name evidence="1" type="ORF">SAMN05444366_1929</name>
</gene>
<keyword evidence="2" id="KW-1185">Reference proteome</keyword>
<dbReference type="AlphaFoldDB" id="A0A1M7EAV5"/>
<dbReference type="Pfam" id="PF17642">
    <property type="entry name" value="TssD"/>
    <property type="match status" value="1"/>
</dbReference>
<proteinExistence type="predicted"/>
<sequence>MSFLSKLHIDGEEYNVLEFNISFKQDIDTASKPTGNAKGGIIRIIIEATQNSLFLSWMLSGDLAKDGKIVFYRRDALSKMKELKFEKAYCINYDEQFTSTTEVPMKITMELVTKELTFGDAKFLNNWIELD</sequence>
<accession>A0A1M7EAV5</accession>